<organism evidence="2 3">
    <name type="scientific">Colletotrichum orbiculare (strain 104-T / ATCC 96160 / CBS 514.97 / LARS 414 / MAFF 240422)</name>
    <name type="common">Cucumber anthracnose fungus</name>
    <name type="synonym">Colletotrichum lagenarium</name>
    <dbReference type="NCBI Taxonomy" id="1213857"/>
    <lineage>
        <taxon>Eukaryota</taxon>
        <taxon>Fungi</taxon>
        <taxon>Dikarya</taxon>
        <taxon>Ascomycota</taxon>
        <taxon>Pezizomycotina</taxon>
        <taxon>Sordariomycetes</taxon>
        <taxon>Hypocreomycetidae</taxon>
        <taxon>Glomerellales</taxon>
        <taxon>Glomerellaceae</taxon>
        <taxon>Colletotrichum</taxon>
        <taxon>Colletotrichum orbiculare species complex</taxon>
    </lineage>
</organism>
<keyword evidence="3" id="KW-1185">Reference proteome</keyword>
<sequence>MPSANATVWDDKAHADLLLALLPVLKLSKDQWDEVLSTTRAKGYNYTSGAVMQHLQKLQKKEATVDNGEGGSGSAVSTPKKTPAKKAATPRKRKTPAKSVKAEDGDDEEEADEVSPTKKPKPVPRPNLKTEEDEKPVFQDPIEESI</sequence>
<feature type="compositionally biased region" description="Basic and acidic residues" evidence="1">
    <location>
        <begin position="128"/>
        <end position="137"/>
    </location>
</feature>
<proteinExistence type="predicted"/>
<gene>
    <name evidence="2" type="ORF">Cob_v003775</name>
</gene>
<evidence type="ECO:0000256" key="1">
    <source>
        <dbReference type="SAM" id="MobiDB-lite"/>
    </source>
</evidence>
<reference evidence="3" key="2">
    <citation type="journal article" date="2019" name="Mol. Plant Microbe Interact.">
        <title>Genome sequence resources for four phytopathogenic fungi from the Colletotrichum orbiculare species complex.</title>
        <authorList>
            <person name="Gan P."/>
            <person name="Tsushima A."/>
            <person name="Narusaka M."/>
            <person name="Narusaka Y."/>
            <person name="Takano Y."/>
            <person name="Kubo Y."/>
            <person name="Shirasu K."/>
        </authorList>
    </citation>
    <scope>GENOME REANNOTATION</scope>
    <source>
        <strain evidence="3">104-T / ATCC 96160 / CBS 514.97 / LARS 414 / MAFF 240422</strain>
    </source>
</reference>
<comment type="caution">
    <text evidence="2">The sequence shown here is derived from an EMBL/GenBank/DDBJ whole genome shotgun (WGS) entry which is preliminary data.</text>
</comment>
<dbReference type="HOGENOM" id="CLU_148788_0_0_1"/>
<dbReference type="OrthoDB" id="4525115at2759"/>
<name>N4VV58_COLOR</name>
<evidence type="ECO:0000313" key="2">
    <source>
        <dbReference type="EMBL" id="TDZ23266.1"/>
    </source>
</evidence>
<dbReference type="AlphaFoldDB" id="N4VV58"/>
<dbReference type="EMBL" id="AMCV02000006">
    <property type="protein sequence ID" value="TDZ23266.1"/>
    <property type="molecule type" value="Genomic_DNA"/>
</dbReference>
<dbReference type="eggNOG" id="ENOG502R9U6">
    <property type="taxonomic scope" value="Eukaryota"/>
</dbReference>
<feature type="region of interest" description="Disordered" evidence="1">
    <location>
        <begin position="58"/>
        <end position="146"/>
    </location>
</feature>
<dbReference type="Proteomes" id="UP000014480">
    <property type="component" value="Unassembled WGS sequence"/>
</dbReference>
<dbReference type="STRING" id="1213857.N4VV58"/>
<evidence type="ECO:0000313" key="3">
    <source>
        <dbReference type="Proteomes" id="UP000014480"/>
    </source>
</evidence>
<feature type="compositionally biased region" description="Basic residues" evidence="1">
    <location>
        <begin position="82"/>
        <end position="96"/>
    </location>
</feature>
<feature type="compositionally biased region" description="Acidic residues" evidence="1">
    <location>
        <begin position="104"/>
        <end position="113"/>
    </location>
</feature>
<protein>
    <submittedName>
        <fullName evidence="2">Uncharacterized protein</fullName>
    </submittedName>
</protein>
<accession>N4VV58</accession>
<reference evidence="3" key="1">
    <citation type="journal article" date="2013" name="New Phytol.">
        <title>Comparative genomic and transcriptomic analyses reveal the hemibiotrophic stage shift of Colletotrichum fungi.</title>
        <authorList>
            <person name="Gan P."/>
            <person name="Ikeda K."/>
            <person name="Irieda H."/>
            <person name="Narusaka M."/>
            <person name="O'Connell R.J."/>
            <person name="Narusaka Y."/>
            <person name="Takano Y."/>
            <person name="Kubo Y."/>
            <person name="Shirasu K."/>
        </authorList>
    </citation>
    <scope>NUCLEOTIDE SEQUENCE [LARGE SCALE GENOMIC DNA]</scope>
    <source>
        <strain evidence="3">104-T / ATCC 96160 / CBS 514.97 / LARS 414 / MAFF 240422</strain>
    </source>
</reference>